<dbReference type="EMBL" id="FTNM01000001">
    <property type="protein sequence ID" value="SIQ52855.1"/>
    <property type="molecule type" value="Genomic_DNA"/>
</dbReference>
<dbReference type="SMART" id="SM01252">
    <property type="entry name" value="KilA-N"/>
    <property type="match status" value="1"/>
</dbReference>
<dbReference type="SUPFAM" id="SSF54616">
    <property type="entry name" value="DNA-binding domain of Mlu1-box binding protein MBP1"/>
    <property type="match status" value="1"/>
</dbReference>
<evidence type="ECO:0000259" key="1">
    <source>
        <dbReference type="PROSITE" id="PS51301"/>
    </source>
</evidence>
<name>A0A1N6THP1_9BACT</name>
<sequence>MKKSKIFQYGSSSITFRLDGELMVNATEMAKPFPKKRVHDFIRSKQTAAYINELQSETGIPVLVVNRGGSNSGTWMHKLLALKFAAWLSPKFEVWVYKRIEEIIIDNSHSTSWDLSNLSPALTKKGPIYNVTTIGKMLFPSLSGEKLNQFLKEQGIQYRTDQGVWQLTEKFQNMGFAELAPVIRPDRDGEERIVNFHLKWTEKGCRFIMGLYTKANSEATLRSLSTPEQEAGEYTMVA</sequence>
<dbReference type="InterPro" id="IPR036887">
    <property type="entry name" value="HTH_APSES_sf"/>
</dbReference>
<dbReference type="Proteomes" id="UP000185924">
    <property type="component" value="Unassembled WGS sequence"/>
</dbReference>
<evidence type="ECO:0000313" key="2">
    <source>
        <dbReference type="EMBL" id="SIQ52855.1"/>
    </source>
</evidence>
<proteinExistence type="predicted"/>
<dbReference type="InterPro" id="IPR005039">
    <property type="entry name" value="Ant_C"/>
</dbReference>
<dbReference type="InterPro" id="IPR018004">
    <property type="entry name" value="KilA/APSES_HTH"/>
</dbReference>
<evidence type="ECO:0000313" key="3">
    <source>
        <dbReference type="Proteomes" id="UP000185924"/>
    </source>
</evidence>
<keyword evidence="3" id="KW-1185">Reference proteome</keyword>
<dbReference type="Pfam" id="PF04383">
    <property type="entry name" value="KilA-N"/>
    <property type="match status" value="1"/>
</dbReference>
<accession>A0A1N6THP1</accession>
<dbReference type="RefSeq" id="WP_076420654.1">
    <property type="nucleotide sequence ID" value="NZ_FTNM01000001.1"/>
</dbReference>
<reference evidence="3" key="1">
    <citation type="submission" date="2017-01" db="EMBL/GenBank/DDBJ databases">
        <authorList>
            <person name="Varghese N."/>
            <person name="Submissions S."/>
        </authorList>
    </citation>
    <scope>NUCLEOTIDE SEQUENCE [LARGE SCALE GENOMIC DNA]</scope>
    <source>
        <strain evidence="3">DM9</strain>
    </source>
</reference>
<feature type="domain" description="KilA-N" evidence="1">
    <location>
        <begin position="3"/>
        <end position="103"/>
    </location>
</feature>
<organism evidence="2 3">
    <name type="scientific">Pontibacter lucknowensis</name>
    <dbReference type="NCBI Taxonomy" id="1077936"/>
    <lineage>
        <taxon>Bacteria</taxon>
        <taxon>Pseudomonadati</taxon>
        <taxon>Bacteroidota</taxon>
        <taxon>Cytophagia</taxon>
        <taxon>Cytophagales</taxon>
        <taxon>Hymenobacteraceae</taxon>
        <taxon>Pontibacter</taxon>
    </lineage>
</organism>
<dbReference type="STRING" id="1077936.SAMN05421545_0339"/>
<dbReference type="AlphaFoldDB" id="A0A1N6THP1"/>
<dbReference type="GO" id="GO:0003677">
    <property type="term" value="F:DNA binding"/>
    <property type="evidence" value="ECO:0007669"/>
    <property type="project" value="InterPro"/>
</dbReference>
<protein>
    <submittedName>
        <fullName evidence="2">Phage antirepressor protein KilAC domain-containing protein</fullName>
    </submittedName>
</protein>
<dbReference type="Pfam" id="PF03374">
    <property type="entry name" value="ANT"/>
    <property type="match status" value="1"/>
</dbReference>
<dbReference type="OrthoDB" id="9810290at2"/>
<dbReference type="InterPro" id="IPR017880">
    <property type="entry name" value="KilA_N"/>
</dbReference>
<dbReference type="PROSITE" id="PS51301">
    <property type="entry name" value="KILA_N"/>
    <property type="match status" value="1"/>
</dbReference>
<gene>
    <name evidence="2" type="ORF">SAMN05421545_0339</name>
</gene>